<evidence type="ECO:0000256" key="2">
    <source>
        <dbReference type="ARBA" id="ARBA00022833"/>
    </source>
</evidence>
<protein>
    <recommendedName>
        <fullName evidence="8">Xylanolytic transcriptional activator regulatory domain-containing protein</fullName>
    </recommendedName>
</protein>
<feature type="domain" description="Xylanolytic transcriptional activator regulatory" evidence="8">
    <location>
        <begin position="367"/>
        <end position="439"/>
    </location>
</feature>
<sequence length="895" mass="101024">MAADKTTTTTTPGSADTPNPLDSMDYDYYSDDDSTTIPATNTHGSNNNDNNNNNDSRSSSFSSNDSNHPLPDDTTTLTGIDTMNEGGYAAAVLSPLPPVSTMVSTSITTPQSNTAPAPATATAKGKDKISDPWLIENIQDDLGCRDIFDATTELASKLDKITIADYERTRYIGMSSGVHLLHQGLFSTNKRHRIRELPSWFVQKVNDDQEEHILIKSEALKSPPPQGYLDRTSAFTTLIPHIRQDRLDVLIHTYFTKYHPLCPIVNKMTFLEQYYYQDPSPCDEYLLCAICAICIRTLSILDRFTLPPCMNELTEDEFLEMGNAFQEKAVSIFDYIYRRSRISSVQTLILLTLFVEPPESDSDDTSYWFKTGIAIRMAQDLGLHRSSAGWHIPECELELRRRIWYVTYMMDRWVAAELGRPVTIIDQEFDAELPSVHEVGSCHHKDLSERPFVPDIILQTEMDIQKKTCVYSQFYYSIHLGQIFGQVLSGLHSPRSIQSGRRNHSLVHVLDQRLKNWKLSLPSEMLYDMGDSQQQSANSGYNCILLLLYRPFITTNQEYDDVNFAFKALSACTVAANNILSVTENMDVFTLSCIPWTISIYSIFQAALIFLHNAKGNNSYVAEQGAKNLHRCSQVIRRDQCLSSTRIAIVLQSIAACFSVNLEEDHLDSSDIQQRRRRKRTNSTTNPTPSTIMHTQEQGSTVTTTTNSPVDTAMYNSEKEPMAKHPRPNLAHQLTDVDDNGTTAPFPSYLQHYKSTRPEDMFLTSLSMANPPAASSPSSSPATQGISMDTSSPYHHQHLPTTQLSLDPLQPQNQDIKKEKMPSYEQQAEIWPVEPSLPVQQQQPWQDSEQPSPFQQNQQQPFDVTCLSSEVPLYNMPNSVIWEDWDSFLKSNISQ</sequence>
<dbReference type="InterPro" id="IPR007219">
    <property type="entry name" value="XnlR_reg_dom"/>
</dbReference>
<feature type="region of interest" description="Disordered" evidence="7">
    <location>
        <begin position="668"/>
        <end position="708"/>
    </location>
</feature>
<feature type="compositionally biased region" description="Low complexity" evidence="7">
    <location>
        <begin position="1"/>
        <end position="11"/>
    </location>
</feature>
<feature type="compositionally biased region" description="Polar residues" evidence="7">
    <location>
        <begin position="35"/>
        <end position="44"/>
    </location>
</feature>
<organism evidence="9">
    <name type="scientific">Absidia glauca</name>
    <name type="common">Pin mould</name>
    <dbReference type="NCBI Taxonomy" id="4829"/>
    <lineage>
        <taxon>Eukaryota</taxon>
        <taxon>Fungi</taxon>
        <taxon>Fungi incertae sedis</taxon>
        <taxon>Mucoromycota</taxon>
        <taxon>Mucoromycotina</taxon>
        <taxon>Mucoromycetes</taxon>
        <taxon>Mucorales</taxon>
        <taxon>Cunninghamellaceae</taxon>
        <taxon>Absidia</taxon>
    </lineage>
</organism>
<dbReference type="GO" id="GO:0003677">
    <property type="term" value="F:DNA binding"/>
    <property type="evidence" value="ECO:0007669"/>
    <property type="project" value="UniProtKB-KW"/>
</dbReference>
<dbReference type="OMA" id="TSHWFIT"/>
<dbReference type="PANTHER" id="PTHR31313:SF81">
    <property type="entry name" value="TY1 ENHANCER ACTIVATOR"/>
    <property type="match status" value="1"/>
</dbReference>
<feature type="region of interest" description="Disordered" evidence="7">
    <location>
        <begin position="767"/>
        <end position="808"/>
    </location>
</feature>
<evidence type="ECO:0000256" key="4">
    <source>
        <dbReference type="ARBA" id="ARBA00023125"/>
    </source>
</evidence>
<evidence type="ECO:0000256" key="1">
    <source>
        <dbReference type="ARBA" id="ARBA00022723"/>
    </source>
</evidence>
<keyword evidence="3" id="KW-0805">Transcription regulation</keyword>
<dbReference type="SMART" id="SM00906">
    <property type="entry name" value="Fungal_trans"/>
    <property type="match status" value="1"/>
</dbReference>
<feature type="compositionally biased region" description="Low complexity" evidence="7">
    <location>
        <begin position="682"/>
        <end position="691"/>
    </location>
</feature>
<feature type="compositionally biased region" description="Low complexity" evidence="7">
    <location>
        <begin position="767"/>
        <end position="782"/>
    </location>
</feature>
<evidence type="ECO:0000256" key="3">
    <source>
        <dbReference type="ARBA" id="ARBA00023015"/>
    </source>
</evidence>
<keyword evidence="4" id="KW-0238">DNA-binding</keyword>
<accession>A0A163KN93</accession>
<evidence type="ECO:0000313" key="9">
    <source>
        <dbReference type="EMBL" id="SAL94929.1"/>
    </source>
</evidence>
<reference evidence="9" key="1">
    <citation type="submission" date="2016-04" db="EMBL/GenBank/DDBJ databases">
        <authorList>
            <person name="Evans L.H."/>
            <person name="Alamgir A."/>
            <person name="Owens N."/>
            <person name="Weber N.D."/>
            <person name="Virtaneva K."/>
            <person name="Barbian K."/>
            <person name="Babar A."/>
            <person name="Rosenke K."/>
        </authorList>
    </citation>
    <scope>NUCLEOTIDE SEQUENCE [LARGE SCALE GENOMIC DNA]</scope>
    <source>
        <strain evidence="9">CBS 101.48</strain>
    </source>
</reference>
<dbReference type="PANTHER" id="PTHR31313">
    <property type="entry name" value="TY1 ENHANCER ACTIVATOR"/>
    <property type="match status" value="1"/>
</dbReference>
<feature type="compositionally biased region" description="Acidic residues" evidence="7">
    <location>
        <begin position="24"/>
        <end position="34"/>
    </location>
</feature>
<feature type="compositionally biased region" description="Low complexity" evidence="7">
    <location>
        <begin position="108"/>
        <end position="123"/>
    </location>
</feature>
<dbReference type="STRING" id="4829.A0A163KN93"/>
<keyword evidence="5" id="KW-0804">Transcription</keyword>
<keyword evidence="6" id="KW-0539">Nucleus</keyword>
<gene>
    <name evidence="9" type="primary">ABSGL_00223.1 scaffold 367</name>
</gene>
<evidence type="ECO:0000256" key="7">
    <source>
        <dbReference type="SAM" id="MobiDB-lite"/>
    </source>
</evidence>
<feature type="compositionally biased region" description="Polar residues" evidence="7">
    <location>
        <begin position="783"/>
        <end position="808"/>
    </location>
</feature>
<dbReference type="EMBL" id="LT550056">
    <property type="protein sequence ID" value="SAL94929.1"/>
    <property type="molecule type" value="Genomic_DNA"/>
</dbReference>
<name>A0A163KN93_ABSGL</name>
<evidence type="ECO:0000256" key="5">
    <source>
        <dbReference type="ARBA" id="ARBA00023163"/>
    </source>
</evidence>
<dbReference type="GO" id="GO:0008270">
    <property type="term" value="F:zinc ion binding"/>
    <property type="evidence" value="ECO:0007669"/>
    <property type="project" value="InterPro"/>
</dbReference>
<dbReference type="Proteomes" id="UP000078561">
    <property type="component" value="Unassembled WGS sequence"/>
</dbReference>
<evidence type="ECO:0000259" key="8">
    <source>
        <dbReference type="SMART" id="SM00906"/>
    </source>
</evidence>
<feature type="region of interest" description="Disordered" evidence="7">
    <location>
        <begin position="838"/>
        <end position="861"/>
    </location>
</feature>
<dbReference type="FunCoup" id="A0A163KN93">
    <property type="interactions" value="216"/>
</dbReference>
<feature type="region of interest" description="Disordered" evidence="7">
    <location>
        <begin position="1"/>
        <end position="81"/>
    </location>
</feature>
<dbReference type="AlphaFoldDB" id="A0A163KN93"/>
<proteinExistence type="predicted"/>
<dbReference type="InParanoid" id="A0A163KN93"/>
<feature type="compositionally biased region" description="Low complexity" evidence="7">
    <location>
        <begin position="45"/>
        <end position="67"/>
    </location>
</feature>
<dbReference type="InterPro" id="IPR051615">
    <property type="entry name" value="Transcr_Regulatory_Elem"/>
</dbReference>
<dbReference type="OrthoDB" id="2123952at2759"/>
<keyword evidence="1" id="KW-0479">Metal-binding</keyword>
<feature type="region of interest" description="Disordered" evidence="7">
    <location>
        <begin position="103"/>
        <end position="125"/>
    </location>
</feature>
<keyword evidence="2" id="KW-0862">Zinc</keyword>
<dbReference type="GO" id="GO:0006351">
    <property type="term" value="P:DNA-templated transcription"/>
    <property type="evidence" value="ECO:0007669"/>
    <property type="project" value="InterPro"/>
</dbReference>
<keyword evidence="10" id="KW-1185">Reference proteome</keyword>
<dbReference type="CDD" id="cd12148">
    <property type="entry name" value="fungal_TF_MHR"/>
    <property type="match status" value="1"/>
</dbReference>
<evidence type="ECO:0000256" key="6">
    <source>
        <dbReference type="ARBA" id="ARBA00023242"/>
    </source>
</evidence>
<evidence type="ECO:0000313" key="10">
    <source>
        <dbReference type="Proteomes" id="UP000078561"/>
    </source>
</evidence>
<dbReference type="Pfam" id="PF04082">
    <property type="entry name" value="Fungal_trans"/>
    <property type="match status" value="1"/>
</dbReference>